<reference evidence="4" key="3">
    <citation type="journal article" date="2005" name="Nature">
        <title>The map-based sequence of the rice genome.</title>
        <authorList>
            <consortium name="International rice genome sequencing project (IRGSP)"/>
            <person name="Matsumoto T."/>
            <person name="Wu J."/>
            <person name="Kanamori H."/>
            <person name="Katayose Y."/>
            <person name="Fujisawa M."/>
            <person name="Namiki N."/>
            <person name="Mizuno H."/>
            <person name="Yamamoto K."/>
            <person name="Antonio B.A."/>
            <person name="Baba T."/>
            <person name="Sakata K."/>
            <person name="Nagamura Y."/>
            <person name="Aoki H."/>
            <person name="Arikawa K."/>
            <person name="Arita K."/>
            <person name="Bito T."/>
            <person name="Chiden Y."/>
            <person name="Fujitsuka N."/>
            <person name="Fukunaka R."/>
            <person name="Hamada M."/>
            <person name="Harada C."/>
            <person name="Hayashi A."/>
            <person name="Hijishita S."/>
            <person name="Honda M."/>
            <person name="Hosokawa S."/>
            <person name="Ichikawa Y."/>
            <person name="Idonuma A."/>
            <person name="Iijima M."/>
            <person name="Ikeda M."/>
            <person name="Ikeno M."/>
            <person name="Ito K."/>
            <person name="Ito S."/>
            <person name="Ito T."/>
            <person name="Ito Y."/>
            <person name="Ito Y."/>
            <person name="Iwabuchi A."/>
            <person name="Kamiya K."/>
            <person name="Karasawa W."/>
            <person name="Kurita K."/>
            <person name="Katagiri S."/>
            <person name="Kikuta A."/>
            <person name="Kobayashi H."/>
            <person name="Kobayashi N."/>
            <person name="Machita K."/>
            <person name="Maehara T."/>
            <person name="Masukawa M."/>
            <person name="Mizubayashi T."/>
            <person name="Mukai Y."/>
            <person name="Nagasaki H."/>
            <person name="Nagata Y."/>
            <person name="Naito S."/>
            <person name="Nakashima M."/>
            <person name="Nakama Y."/>
            <person name="Nakamichi Y."/>
            <person name="Nakamura M."/>
            <person name="Meguro A."/>
            <person name="Negishi M."/>
            <person name="Ohta I."/>
            <person name="Ohta T."/>
            <person name="Okamoto M."/>
            <person name="Ono N."/>
            <person name="Saji S."/>
            <person name="Sakaguchi M."/>
            <person name="Sakai K."/>
            <person name="Shibata M."/>
            <person name="Shimokawa T."/>
            <person name="Song J."/>
            <person name="Takazaki Y."/>
            <person name="Terasawa K."/>
            <person name="Tsugane M."/>
            <person name="Tsuji K."/>
            <person name="Ueda S."/>
            <person name="Waki K."/>
            <person name="Yamagata H."/>
            <person name="Yamamoto M."/>
            <person name="Yamamoto S."/>
            <person name="Yamane H."/>
            <person name="Yoshiki S."/>
            <person name="Yoshihara R."/>
            <person name="Yukawa K."/>
            <person name="Zhong H."/>
            <person name="Yano M."/>
            <person name="Yuan Q."/>
            <person name="Ouyang S."/>
            <person name="Liu J."/>
            <person name="Jones K.M."/>
            <person name="Gansberger K."/>
            <person name="Moffat K."/>
            <person name="Hill J."/>
            <person name="Bera J."/>
            <person name="Fadrosh D."/>
            <person name="Jin S."/>
            <person name="Johri S."/>
            <person name="Kim M."/>
            <person name="Overton L."/>
            <person name="Reardon M."/>
            <person name="Tsitrin T."/>
            <person name="Vuong H."/>
            <person name="Weaver B."/>
            <person name="Ciecko A."/>
            <person name="Tallon L."/>
            <person name="Jackson J."/>
            <person name="Pai G."/>
            <person name="Aken S.V."/>
            <person name="Utterback T."/>
            <person name="Reidmuller S."/>
            <person name="Feldblyum T."/>
            <person name="Hsiao J."/>
            <person name="Zismann V."/>
            <person name="Iobst S."/>
            <person name="de Vazeille A.R."/>
            <person name="Buell C.R."/>
            <person name="Ying K."/>
            <person name="Li Y."/>
            <person name="Lu T."/>
            <person name="Huang Y."/>
            <person name="Zhao Q."/>
            <person name="Feng Q."/>
            <person name="Zhang L."/>
            <person name="Zhu J."/>
            <person name="Weng Q."/>
            <person name="Mu J."/>
            <person name="Lu Y."/>
            <person name="Fan D."/>
            <person name="Liu Y."/>
            <person name="Guan J."/>
            <person name="Zhang Y."/>
            <person name="Yu S."/>
            <person name="Liu X."/>
            <person name="Zhang Y."/>
            <person name="Hong G."/>
            <person name="Han B."/>
            <person name="Choisne N."/>
            <person name="Demange N."/>
            <person name="Orjeda G."/>
            <person name="Samain S."/>
            <person name="Cattolico L."/>
            <person name="Pelletier E."/>
            <person name="Couloux A."/>
            <person name="Segurens B."/>
            <person name="Wincker P."/>
            <person name="D'Hont A."/>
            <person name="Scarpelli C."/>
            <person name="Weissenbach J."/>
            <person name="Salanoubat M."/>
            <person name="Quetier F."/>
            <person name="Yu Y."/>
            <person name="Kim H.R."/>
            <person name="Rambo T."/>
            <person name="Currie J."/>
            <person name="Collura K."/>
            <person name="Luo M."/>
            <person name="Yang T."/>
            <person name="Ammiraju J.S.S."/>
            <person name="Engler F."/>
            <person name="Soderlund C."/>
            <person name="Wing R.A."/>
            <person name="Palmer L.E."/>
            <person name="de la Bastide M."/>
            <person name="Spiegel L."/>
            <person name="Nascimento L."/>
            <person name="Zutavern T."/>
            <person name="O'Shaughnessy A."/>
            <person name="Dike S."/>
            <person name="Dedhia N."/>
            <person name="Preston R."/>
            <person name="Balija V."/>
            <person name="McCombie W.R."/>
            <person name="Chow T."/>
            <person name="Chen H."/>
            <person name="Chung M."/>
            <person name="Chen C."/>
            <person name="Shaw J."/>
            <person name="Wu H."/>
            <person name="Hsiao K."/>
            <person name="Chao Y."/>
            <person name="Chu M."/>
            <person name="Cheng C."/>
            <person name="Hour A."/>
            <person name="Lee P."/>
            <person name="Lin S."/>
            <person name="Lin Y."/>
            <person name="Liou J."/>
            <person name="Liu S."/>
            <person name="Hsing Y."/>
            <person name="Raghuvanshi S."/>
            <person name="Mohanty A."/>
            <person name="Bharti A.K."/>
            <person name="Gaur A."/>
            <person name="Gupta V."/>
            <person name="Kumar D."/>
            <person name="Ravi V."/>
            <person name="Vij S."/>
            <person name="Kapur A."/>
            <person name="Khurana P."/>
            <person name="Khurana P."/>
            <person name="Khurana J.P."/>
            <person name="Tyagi A.K."/>
            <person name="Gaikwad K."/>
            <person name="Singh A."/>
            <person name="Dalal V."/>
            <person name="Srivastava S."/>
            <person name="Dixit A."/>
            <person name="Pal A.K."/>
            <person name="Ghazi I.A."/>
            <person name="Yadav M."/>
            <person name="Pandit A."/>
            <person name="Bhargava A."/>
            <person name="Sureshbabu K."/>
            <person name="Batra K."/>
            <person name="Sharma T.R."/>
            <person name="Mohapatra T."/>
            <person name="Singh N.K."/>
            <person name="Messing J."/>
            <person name="Nelson A.B."/>
            <person name="Fuks G."/>
            <person name="Kavchok S."/>
            <person name="Keizer G."/>
            <person name="Linton E."/>
            <person name="Llaca V."/>
            <person name="Song R."/>
            <person name="Tanyolac B."/>
            <person name="Young S."/>
            <person name="Ho-Il K."/>
            <person name="Hahn J.H."/>
            <person name="Sangsakoo G."/>
            <person name="Vanavichit A."/>
            <person name="de Mattos Luiz.A.T."/>
            <person name="Zimmer P.D."/>
            <person name="Malone G."/>
            <person name="Dellagostin O."/>
            <person name="de Oliveira A.C."/>
            <person name="Bevan M."/>
            <person name="Bancroft I."/>
            <person name="Minx P."/>
            <person name="Cordum H."/>
            <person name="Wilson R."/>
            <person name="Cheng Z."/>
            <person name="Jin W."/>
            <person name="Jiang J."/>
            <person name="Leong S.A."/>
            <person name="Iwama H."/>
            <person name="Gojobori T."/>
            <person name="Itoh T."/>
            <person name="Niimura Y."/>
            <person name="Fujii Y."/>
            <person name="Habara T."/>
            <person name="Sakai H."/>
            <person name="Sato Y."/>
            <person name="Wilson G."/>
            <person name="Kumar K."/>
            <person name="McCouch S."/>
            <person name="Juretic N."/>
            <person name="Hoen D."/>
            <person name="Wright S."/>
            <person name="Bruskiewich R."/>
            <person name="Bureau T."/>
            <person name="Miyao A."/>
            <person name="Hirochika H."/>
            <person name="Nishikawa T."/>
            <person name="Kadowaki K."/>
            <person name="Sugiura M."/>
            <person name="Burr B."/>
            <person name="Sasaki T."/>
        </authorList>
    </citation>
    <scope>NUCLEOTIDE SEQUENCE [LARGE SCALE GENOMIC DNA]</scope>
    <source>
        <strain evidence="4">cv. Nipponbare</strain>
    </source>
</reference>
<dbReference type="Proteomes" id="UP000000763">
    <property type="component" value="Chromosome 2"/>
</dbReference>
<gene>
    <name evidence="2" type="ORF">OJ1063_D06.24</name>
    <name evidence="3" type="ORF">P0452F04.1</name>
</gene>
<proteinExistence type="predicted"/>
<dbReference type="AlphaFoldDB" id="Q6K7S4"/>
<protein>
    <submittedName>
        <fullName evidence="3">Uncharacterized protein</fullName>
    </submittedName>
</protein>
<reference evidence="2" key="1">
    <citation type="submission" date="2001-08" db="EMBL/GenBank/DDBJ databases">
        <title>Oryza sativa nipponbare(GA3) genomic DNA, chromosome 2, BAC clone:OJ1063_D06.</title>
        <authorList>
            <person name="Sasaki T."/>
            <person name="Matsumoto T."/>
            <person name="Yamamoto K."/>
        </authorList>
    </citation>
    <scope>NUCLEOTIDE SEQUENCE</scope>
</reference>
<reference evidence="3" key="2">
    <citation type="submission" date="2002-02" db="EMBL/GenBank/DDBJ databases">
        <title>Oryza sativa nipponbare(GA3) genomic DNA, chromosome 2, PAC clone:P0452F04.</title>
        <authorList>
            <person name="Sasaki T."/>
            <person name="Matsumoto T."/>
            <person name="Yamamoto K."/>
        </authorList>
    </citation>
    <scope>NUCLEOTIDE SEQUENCE</scope>
</reference>
<feature type="region of interest" description="Disordered" evidence="1">
    <location>
        <begin position="1"/>
        <end position="48"/>
    </location>
</feature>
<evidence type="ECO:0000313" key="2">
    <source>
        <dbReference type="EMBL" id="BAD22875.1"/>
    </source>
</evidence>
<evidence type="ECO:0000256" key="1">
    <source>
        <dbReference type="SAM" id="MobiDB-lite"/>
    </source>
</evidence>
<reference evidence="4" key="4">
    <citation type="journal article" date="2008" name="Nucleic Acids Res.">
        <title>The rice annotation project database (RAP-DB): 2008 update.</title>
        <authorList>
            <consortium name="The rice annotation project (RAP)"/>
        </authorList>
    </citation>
    <scope>GENOME REANNOTATION</scope>
    <source>
        <strain evidence="4">cv. Nipponbare</strain>
    </source>
</reference>
<organism evidence="3 4">
    <name type="scientific">Oryza sativa subsp. japonica</name>
    <name type="common">Rice</name>
    <dbReference type="NCBI Taxonomy" id="39947"/>
    <lineage>
        <taxon>Eukaryota</taxon>
        <taxon>Viridiplantae</taxon>
        <taxon>Streptophyta</taxon>
        <taxon>Embryophyta</taxon>
        <taxon>Tracheophyta</taxon>
        <taxon>Spermatophyta</taxon>
        <taxon>Magnoliopsida</taxon>
        <taxon>Liliopsida</taxon>
        <taxon>Poales</taxon>
        <taxon>Poaceae</taxon>
        <taxon>BOP clade</taxon>
        <taxon>Oryzoideae</taxon>
        <taxon>Oryzeae</taxon>
        <taxon>Oryzinae</taxon>
        <taxon>Oryza</taxon>
        <taxon>Oryza sativa</taxon>
    </lineage>
</organism>
<evidence type="ECO:0000313" key="3">
    <source>
        <dbReference type="EMBL" id="BAD23038.1"/>
    </source>
</evidence>
<feature type="compositionally biased region" description="Gly residues" evidence="1">
    <location>
        <begin position="36"/>
        <end position="48"/>
    </location>
</feature>
<evidence type="ECO:0000313" key="4">
    <source>
        <dbReference type="Proteomes" id="UP000000763"/>
    </source>
</evidence>
<dbReference type="EMBL" id="AP004776">
    <property type="protein sequence ID" value="BAD23038.1"/>
    <property type="molecule type" value="Genomic_DNA"/>
</dbReference>
<sequence>MGGDSKLNPAPLVRRRGRETRGEGAAMWSGRRRRGVGAGKAGEVGRGGSGFGSGDRRGYYLYYFLRVLS</sequence>
<accession>Q6K7S4</accession>
<name>Q6K7S4_ORYSJ</name>
<dbReference type="EMBL" id="AP003989">
    <property type="protein sequence ID" value="BAD22875.1"/>
    <property type="molecule type" value="Genomic_DNA"/>
</dbReference>